<gene>
    <name evidence="2" type="ORF">BCR34DRAFT_596956</name>
</gene>
<proteinExistence type="predicted"/>
<organism evidence="2 3">
    <name type="scientific">Clohesyomyces aquaticus</name>
    <dbReference type="NCBI Taxonomy" id="1231657"/>
    <lineage>
        <taxon>Eukaryota</taxon>
        <taxon>Fungi</taxon>
        <taxon>Dikarya</taxon>
        <taxon>Ascomycota</taxon>
        <taxon>Pezizomycotina</taxon>
        <taxon>Dothideomycetes</taxon>
        <taxon>Pleosporomycetidae</taxon>
        <taxon>Pleosporales</taxon>
        <taxon>Lindgomycetaceae</taxon>
        <taxon>Clohesyomyces</taxon>
    </lineage>
</organism>
<comment type="caution">
    <text evidence="2">The sequence shown here is derived from an EMBL/GenBank/DDBJ whole genome shotgun (WGS) entry which is preliminary data.</text>
</comment>
<feature type="chain" id="PRO_5012598517" evidence="1">
    <location>
        <begin position="19"/>
        <end position="198"/>
    </location>
</feature>
<reference evidence="2 3" key="1">
    <citation type="submission" date="2016-07" db="EMBL/GenBank/DDBJ databases">
        <title>Pervasive Adenine N6-methylation of Active Genes in Fungi.</title>
        <authorList>
            <consortium name="DOE Joint Genome Institute"/>
            <person name="Mondo S.J."/>
            <person name="Dannebaum R.O."/>
            <person name="Kuo R.C."/>
            <person name="Labutti K."/>
            <person name="Haridas S."/>
            <person name="Kuo A."/>
            <person name="Salamov A."/>
            <person name="Ahrendt S.R."/>
            <person name="Lipzen A."/>
            <person name="Sullivan W."/>
            <person name="Andreopoulos W.B."/>
            <person name="Clum A."/>
            <person name="Lindquist E."/>
            <person name="Daum C."/>
            <person name="Ramamoorthy G.K."/>
            <person name="Gryganskyi A."/>
            <person name="Culley D."/>
            <person name="Magnuson J.K."/>
            <person name="James T.Y."/>
            <person name="O'Malley M.A."/>
            <person name="Stajich J.E."/>
            <person name="Spatafora J.W."/>
            <person name="Visel A."/>
            <person name="Grigoriev I.V."/>
        </authorList>
    </citation>
    <scope>NUCLEOTIDE SEQUENCE [LARGE SCALE GENOMIC DNA]</scope>
    <source>
        <strain evidence="2 3">CBS 115471</strain>
    </source>
</reference>
<accession>A0A1Y2A5A2</accession>
<protein>
    <submittedName>
        <fullName evidence="2">Uncharacterized protein</fullName>
    </submittedName>
</protein>
<evidence type="ECO:0000256" key="1">
    <source>
        <dbReference type="SAM" id="SignalP"/>
    </source>
</evidence>
<evidence type="ECO:0000313" key="2">
    <source>
        <dbReference type="EMBL" id="ORY17487.1"/>
    </source>
</evidence>
<dbReference type="Proteomes" id="UP000193144">
    <property type="component" value="Unassembled WGS sequence"/>
</dbReference>
<name>A0A1Y2A5A2_9PLEO</name>
<evidence type="ECO:0000313" key="3">
    <source>
        <dbReference type="Proteomes" id="UP000193144"/>
    </source>
</evidence>
<feature type="signal peptide" evidence="1">
    <location>
        <begin position="1"/>
        <end position="18"/>
    </location>
</feature>
<sequence length="198" mass="21895">MMRLSVAYLLTFPLAALAKPTPFPTLPSLYYFEACPETESDNNFPAWNNYTNAVRDLCDNWVPKAAPAYITLIQKGLVQKIFPSANRDGKSVRGLKFAIASPDANWKAQRITKDTCVKGFTDMLVDMEDGDNRKVENICYIGSKDGKTADNLRVKGVLKHNVREENHATAIFTVAVTDAIQASDVEDPRATSTPPLPN</sequence>
<keyword evidence="1" id="KW-0732">Signal</keyword>
<dbReference type="EMBL" id="MCFA01000012">
    <property type="protein sequence ID" value="ORY17487.1"/>
    <property type="molecule type" value="Genomic_DNA"/>
</dbReference>
<keyword evidence="3" id="KW-1185">Reference proteome</keyword>
<dbReference type="AlphaFoldDB" id="A0A1Y2A5A2"/>